<dbReference type="eggNOG" id="COG5190">
    <property type="taxonomic scope" value="Bacteria"/>
</dbReference>
<evidence type="ECO:0000313" key="3">
    <source>
        <dbReference type="Proteomes" id="UP000010366"/>
    </source>
</evidence>
<dbReference type="InterPro" id="IPR023214">
    <property type="entry name" value="HAD_sf"/>
</dbReference>
<dbReference type="SUPFAM" id="SSF56784">
    <property type="entry name" value="HAD-like"/>
    <property type="match status" value="1"/>
</dbReference>
<dbReference type="Gene3D" id="3.40.50.1000">
    <property type="entry name" value="HAD superfamily/HAD-like"/>
    <property type="match status" value="1"/>
</dbReference>
<dbReference type="EMBL" id="CP003600">
    <property type="protein sequence ID" value="AFY91754.1"/>
    <property type="molecule type" value="Genomic_DNA"/>
</dbReference>
<sequence length="189" mass="21995">MAATKKLLILDLDETLVYATETPSIGLPDFYVYDYAIYKRPYLDIFLATCLEWFNVAIWTSSGSDYATAVVAAIFPDPQALKFVWASDRCSIAYNYNYDLIDGGYPSYYSRKPLKKVKRRGYKLESIIAVDDTPKKWEQSYGNLVRIDPFEGDESDIELKYLLIYLEELKNVENVRSIEKRKWRQQVCT</sequence>
<feature type="domain" description="FCP1 homology" evidence="1">
    <location>
        <begin position="1"/>
        <end position="169"/>
    </location>
</feature>
<reference evidence="2 3" key="1">
    <citation type="submission" date="2012-05" db="EMBL/GenBank/DDBJ databases">
        <title>Finished chromosome of genome of Chamaesiphon sp. PCC 6605.</title>
        <authorList>
            <consortium name="US DOE Joint Genome Institute"/>
            <person name="Gugger M."/>
            <person name="Coursin T."/>
            <person name="Rippka R."/>
            <person name="Tandeau De Marsac N."/>
            <person name="Huntemann M."/>
            <person name="Wei C.-L."/>
            <person name="Han J."/>
            <person name="Detter J.C."/>
            <person name="Han C."/>
            <person name="Tapia R."/>
            <person name="Chen A."/>
            <person name="Kyrpides N."/>
            <person name="Mavromatis K."/>
            <person name="Markowitz V."/>
            <person name="Szeto E."/>
            <person name="Ivanova N."/>
            <person name="Pagani I."/>
            <person name="Pati A."/>
            <person name="Goodwin L."/>
            <person name="Nordberg H.P."/>
            <person name="Cantor M.N."/>
            <person name="Hua S.X."/>
            <person name="Woyke T."/>
            <person name="Kerfeld C.A."/>
        </authorList>
    </citation>
    <scope>NUCLEOTIDE SEQUENCE [LARGE SCALE GENOMIC DNA]</scope>
    <source>
        <strain evidence="3">ATCC 27169 / PCC 6605</strain>
    </source>
</reference>
<dbReference type="InterPro" id="IPR036412">
    <property type="entry name" value="HAD-like_sf"/>
</dbReference>
<dbReference type="Pfam" id="PF03031">
    <property type="entry name" value="NIF"/>
    <property type="match status" value="1"/>
</dbReference>
<dbReference type="HOGENOM" id="CLU_1382336_0_0_3"/>
<dbReference type="PROSITE" id="PS50969">
    <property type="entry name" value="FCP1"/>
    <property type="match status" value="1"/>
</dbReference>
<keyword evidence="3" id="KW-1185">Reference proteome</keyword>
<organism evidence="2 3">
    <name type="scientific">Chamaesiphon minutus (strain ATCC 27169 / PCC 6605)</name>
    <dbReference type="NCBI Taxonomy" id="1173020"/>
    <lineage>
        <taxon>Bacteria</taxon>
        <taxon>Bacillati</taxon>
        <taxon>Cyanobacteriota</taxon>
        <taxon>Cyanophyceae</taxon>
        <taxon>Gomontiellales</taxon>
        <taxon>Chamaesiphonaceae</taxon>
        <taxon>Chamaesiphon</taxon>
    </lineage>
</organism>
<evidence type="ECO:0000259" key="1">
    <source>
        <dbReference type="PROSITE" id="PS50969"/>
    </source>
</evidence>
<gene>
    <name evidence="2" type="ORF">Cha6605_0463</name>
</gene>
<dbReference type="SMART" id="SM00577">
    <property type="entry name" value="CPDc"/>
    <property type="match status" value="1"/>
</dbReference>
<name>K9UC19_CHAP6</name>
<dbReference type="KEGG" id="cmp:Cha6605_0463"/>
<dbReference type="AlphaFoldDB" id="K9UC19"/>
<dbReference type="PANTHER" id="PTHR12210">
    <property type="entry name" value="DULLARD PROTEIN PHOSPHATASE"/>
    <property type="match status" value="1"/>
</dbReference>
<evidence type="ECO:0000313" key="2">
    <source>
        <dbReference type="EMBL" id="AFY91754.1"/>
    </source>
</evidence>
<dbReference type="OrthoDB" id="65801at2"/>
<dbReference type="RefSeq" id="WP_015157948.1">
    <property type="nucleotide sequence ID" value="NC_019697.1"/>
</dbReference>
<accession>K9UC19</accession>
<dbReference type="InterPro" id="IPR050365">
    <property type="entry name" value="TIM50"/>
</dbReference>
<proteinExistence type="predicted"/>
<protein>
    <submittedName>
        <fullName evidence="2">TFIIF-interacting CTD phosphatase</fullName>
    </submittedName>
</protein>
<dbReference type="STRING" id="1173020.Cha6605_0463"/>
<dbReference type="InterPro" id="IPR004274">
    <property type="entry name" value="FCP1_dom"/>
</dbReference>
<dbReference type="Proteomes" id="UP000010366">
    <property type="component" value="Chromosome"/>
</dbReference>